<comment type="caution">
    <text evidence="1">The sequence shown here is derived from an EMBL/GenBank/DDBJ whole genome shotgun (WGS) entry which is preliminary data.</text>
</comment>
<sequence>MKCHLTNSFFPEYSKLQNSIKKEVISSSLKVIPSVTEISKTNVKKSLPHITFWNTNQIMKSKKLNGIKDQSIDNKQKKVLPQVKSSIQQNITSISSLPNDNKLPPLCWSDLFQQNYSEVIQLSSSSLSKDKNSTNEMNSMTGFIKKSVWRPANSIVS</sequence>
<dbReference type="OrthoDB" id="6243116at2759"/>
<name>A0A4Z2D2A4_SCHJA</name>
<reference evidence="1 2" key="1">
    <citation type="submission" date="2019-03" db="EMBL/GenBank/DDBJ databases">
        <title>An improved genome assembly of the fluke Schistosoma japonicum.</title>
        <authorList>
            <person name="Hu W."/>
            <person name="Luo F."/>
            <person name="Yin M."/>
            <person name="Mo X."/>
            <person name="Sun C."/>
            <person name="Wu Q."/>
            <person name="Zhu B."/>
            <person name="Xiang M."/>
            <person name="Wang J."/>
            <person name="Wang Y."/>
            <person name="Zhang T."/>
            <person name="Xu B."/>
            <person name="Zheng H."/>
            <person name="Feng Z."/>
        </authorList>
    </citation>
    <scope>NUCLEOTIDE SEQUENCE [LARGE SCALE GENOMIC DNA]</scope>
    <source>
        <strain evidence="1">HuSjv2</strain>
        <tissue evidence="1">Worms</tissue>
    </source>
</reference>
<dbReference type="Proteomes" id="UP000311919">
    <property type="component" value="Unassembled WGS sequence"/>
</dbReference>
<organism evidence="1 2">
    <name type="scientific">Schistosoma japonicum</name>
    <name type="common">Blood fluke</name>
    <dbReference type="NCBI Taxonomy" id="6182"/>
    <lineage>
        <taxon>Eukaryota</taxon>
        <taxon>Metazoa</taxon>
        <taxon>Spiralia</taxon>
        <taxon>Lophotrochozoa</taxon>
        <taxon>Platyhelminthes</taxon>
        <taxon>Trematoda</taxon>
        <taxon>Digenea</taxon>
        <taxon>Strigeidida</taxon>
        <taxon>Schistosomatoidea</taxon>
        <taxon>Schistosomatidae</taxon>
        <taxon>Schistosoma</taxon>
    </lineage>
</organism>
<gene>
    <name evidence="1" type="ORF">EWB00_005297</name>
</gene>
<dbReference type="EMBL" id="SKCS01000355">
    <property type="protein sequence ID" value="TNN10528.1"/>
    <property type="molecule type" value="Genomic_DNA"/>
</dbReference>
<accession>A0A4Z2D2A4</accession>
<evidence type="ECO:0000313" key="1">
    <source>
        <dbReference type="EMBL" id="TNN10528.1"/>
    </source>
</evidence>
<keyword evidence="2" id="KW-1185">Reference proteome</keyword>
<evidence type="ECO:0000313" key="2">
    <source>
        <dbReference type="Proteomes" id="UP000311919"/>
    </source>
</evidence>
<proteinExistence type="predicted"/>
<dbReference type="AlphaFoldDB" id="A0A4Z2D2A4"/>
<protein>
    <submittedName>
        <fullName evidence="1">Uncharacterized protein</fullName>
    </submittedName>
</protein>